<dbReference type="Pfam" id="PF02458">
    <property type="entry name" value="Transferase"/>
    <property type="match status" value="1"/>
</dbReference>
<gene>
    <name evidence="2" type="ORF">LPJ61_000651</name>
</gene>
<evidence type="ECO:0008006" key="4">
    <source>
        <dbReference type="Google" id="ProtNLM"/>
    </source>
</evidence>
<dbReference type="OrthoDB" id="1862401at2759"/>
<dbReference type="SUPFAM" id="SSF52777">
    <property type="entry name" value="CoA-dependent acyltransferases"/>
    <property type="match status" value="1"/>
</dbReference>
<dbReference type="InterPro" id="IPR023213">
    <property type="entry name" value="CAT-like_dom_sf"/>
</dbReference>
<accession>A0A9W7YHH8</accession>
<comment type="caution">
    <text evidence="2">The sequence shown here is derived from an EMBL/GenBank/DDBJ whole genome shotgun (WGS) entry which is preliminary data.</text>
</comment>
<organism evidence="2 3">
    <name type="scientific">Coemansia biformis</name>
    <dbReference type="NCBI Taxonomy" id="1286918"/>
    <lineage>
        <taxon>Eukaryota</taxon>
        <taxon>Fungi</taxon>
        <taxon>Fungi incertae sedis</taxon>
        <taxon>Zoopagomycota</taxon>
        <taxon>Kickxellomycotina</taxon>
        <taxon>Kickxellomycetes</taxon>
        <taxon>Kickxellales</taxon>
        <taxon>Kickxellaceae</taxon>
        <taxon>Coemansia</taxon>
    </lineage>
</organism>
<dbReference type="PANTHER" id="PTHR31642">
    <property type="entry name" value="TRICHOTHECENE 3-O-ACETYLTRANSFERASE"/>
    <property type="match status" value="1"/>
</dbReference>
<keyword evidence="3" id="KW-1185">Reference proteome</keyword>
<dbReference type="InterPro" id="IPR050317">
    <property type="entry name" value="Plant_Fungal_Acyltransferase"/>
</dbReference>
<keyword evidence="1" id="KW-0808">Transferase</keyword>
<name>A0A9W7YHH8_9FUNG</name>
<evidence type="ECO:0000313" key="2">
    <source>
        <dbReference type="EMBL" id="KAJ1735237.1"/>
    </source>
</evidence>
<dbReference type="Gene3D" id="3.30.559.10">
    <property type="entry name" value="Chloramphenicol acetyltransferase-like domain"/>
    <property type="match status" value="2"/>
</dbReference>
<dbReference type="AlphaFoldDB" id="A0A9W7YHH8"/>
<dbReference type="Proteomes" id="UP001143981">
    <property type="component" value="Unassembled WGS sequence"/>
</dbReference>
<evidence type="ECO:0000256" key="1">
    <source>
        <dbReference type="ARBA" id="ARBA00022679"/>
    </source>
</evidence>
<evidence type="ECO:0000313" key="3">
    <source>
        <dbReference type="Proteomes" id="UP001143981"/>
    </source>
</evidence>
<reference evidence="2" key="1">
    <citation type="submission" date="2022-07" db="EMBL/GenBank/DDBJ databases">
        <title>Phylogenomic reconstructions and comparative analyses of Kickxellomycotina fungi.</title>
        <authorList>
            <person name="Reynolds N.K."/>
            <person name="Stajich J.E."/>
            <person name="Barry K."/>
            <person name="Grigoriev I.V."/>
            <person name="Crous P."/>
            <person name="Smith M.E."/>
        </authorList>
    </citation>
    <scope>NUCLEOTIDE SEQUENCE</scope>
    <source>
        <strain evidence="2">BCRC 34381</strain>
    </source>
</reference>
<protein>
    <recommendedName>
        <fullName evidence="4">Acyltransferase</fullName>
    </recommendedName>
</protein>
<dbReference type="PANTHER" id="PTHR31642:SF310">
    <property type="entry name" value="FATTY ALCOHOL:CAFFEOYL-COA ACYLTRANSFERASE"/>
    <property type="match status" value="1"/>
</dbReference>
<dbReference type="GO" id="GO:0016747">
    <property type="term" value="F:acyltransferase activity, transferring groups other than amino-acyl groups"/>
    <property type="evidence" value="ECO:0007669"/>
    <property type="project" value="TreeGrafter"/>
</dbReference>
<dbReference type="GO" id="GO:0044550">
    <property type="term" value="P:secondary metabolite biosynthetic process"/>
    <property type="evidence" value="ECO:0007669"/>
    <property type="project" value="TreeGrafter"/>
</dbReference>
<proteinExistence type="predicted"/>
<dbReference type="EMBL" id="JANBOI010000035">
    <property type="protein sequence ID" value="KAJ1735237.1"/>
    <property type="molecule type" value="Genomic_DNA"/>
</dbReference>
<sequence length="492" mass="52206">MEKDPLGGIAAGSVPLTALDSLMSFYNHPLVHFFENKRASPDFMPGDALKASLSAALREFPLLLGHICDTRGGAAAAVVDCSSTNTPEFVESSSAVHFSDIRRAKFSWDAWPSGVATAGPVTTPVNGVVKLLSIHVVRLASNSGVILFCNIPHFVVDGVGYYEFLGCWARLFRNSRSNGAASAVGPEPTRFTFDRELFASWMHGARRPLSPTLHGMLTGGGVLLQTLERIPFATRTRLVAAGSSVSYGHGHVFHVSRTALEALCSRAQAQAPDGAELTSYSLLTALFSTAIFQARAARRQKSSYVVRAVSAAAAAVLRHAVSVQAEPRMLLNVVHTHHLHPADAACYIGNSVYLHPMNIAEPVAGAGVDELSGAAIQIALALRGVDRGLVSEFHATVGAHPLAYASLAVHMAARPDALTVIDERHYKTGGMDFGDGGPAWVSGLPRHLPNFVAFFAAPELAGGARVYVSLGAATVDALLRDAHFTAHAEFVY</sequence>